<dbReference type="Gene3D" id="3.30.200.20">
    <property type="entry name" value="Phosphorylase Kinase, domain 1"/>
    <property type="match status" value="1"/>
</dbReference>
<evidence type="ECO:0000256" key="1">
    <source>
        <dbReference type="ARBA" id="ARBA00022679"/>
    </source>
</evidence>
<dbReference type="PROSITE" id="PS50011">
    <property type="entry name" value="PROTEIN_KINASE_DOM"/>
    <property type="match status" value="1"/>
</dbReference>
<accession>A0A4P2QXS4</accession>
<feature type="compositionally biased region" description="Low complexity" evidence="6">
    <location>
        <begin position="669"/>
        <end position="679"/>
    </location>
</feature>
<dbReference type="Proteomes" id="UP000295497">
    <property type="component" value="Chromosome"/>
</dbReference>
<dbReference type="AlphaFoldDB" id="A0A4P2QXS4"/>
<dbReference type="CDD" id="cd14014">
    <property type="entry name" value="STKc_PknB_like"/>
    <property type="match status" value="1"/>
</dbReference>
<feature type="region of interest" description="Disordered" evidence="6">
    <location>
        <begin position="299"/>
        <end position="369"/>
    </location>
</feature>
<keyword evidence="3" id="KW-0418">Kinase</keyword>
<feature type="binding site" evidence="5">
    <location>
        <position position="59"/>
    </location>
    <ligand>
        <name>ATP</name>
        <dbReference type="ChEBI" id="CHEBI:30616"/>
    </ligand>
</feature>
<keyword evidence="2 5" id="KW-0547">Nucleotide-binding</keyword>
<dbReference type="PROSITE" id="PS00107">
    <property type="entry name" value="PROTEIN_KINASE_ATP"/>
    <property type="match status" value="1"/>
</dbReference>
<dbReference type="Pfam" id="PF00069">
    <property type="entry name" value="Pkinase"/>
    <property type="match status" value="1"/>
</dbReference>
<protein>
    <recommendedName>
        <fullName evidence="7">Protein kinase domain-containing protein</fullName>
    </recommendedName>
</protein>
<feature type="domain" description="Protein kinase" evidence="7">
    <location>
        <begin position="30"/>
        <end position="310"/>
    </location>
</feature>
<feature type="compositionally biased region" description="Low complexity" evidence="6">
    <location>
        <begin position="562"/>
        <end position="573"/>
    </location>
</feature>
<evidence type="ECO:0000256" key="5">
    <source>
        <dbReference type="PROSITE-ProRule" id="PRU10141"/>
    </source>
</evidence>
<dbReference type="InterPro" id="IPR000719">
    <property type="entry name" value="Prot_kinase_dom"/>
</dbReference>
<keyword evidence="4 5" id="KW-0067">ATP-binding</keyword>
<dbReference type="PANTHER" id="PTHR43289:SF34">
    <property type="entry name" value="SERINE_THREONINE-PROTEIN KINASE YBDM-RELATED"/>
    <property type="match status" value="1"/>
</dbReference>
<feature type="compositionally biased region" description="Pro residues" evidence="6">
    <location>
        <begin position="490"/>
        <end position="502"/>
    </location>
</feature>
<evidence type="ECO:0000313" key="9">
    <source>
        <dbReference type="Proteomes" id="UP000295497"/>
    </source>
</evidence>
<name>A0A4P2QXS4_SORCE</name>
<feature type="region of interest" description="Disordered" evidence="6">
    <location>
        <begin position="669"/>
        <end position="699"/>
    </location>
</feature>
<feature type="region of interest" description="Disordered" evidence="6">
    <location>
        <begin position="1"/>
        <end position="22"/>
    </location>
</feature>
<evidence type="ECO:0000256" key="4">
    <source>
        <dbReference type="ARBA" id="ARBA00022840"/>
    </source>
</evidence>
<feature type="region of interest" description="Disordered" evidence="6">
    <location>
        <begin position="781"/>
        <end position="852"/>
    </location>
</feature>
<feature type="region of interest" description="Disordered" evidence="6">
    <location>
        <begin position="593"/>
        <end position="628"/>
    </location>
</feature>
<proteinExistence type="predicted"/>
<feature type="compositionally biased region" description="Basic and acidic residues" evidence="6">
    <location>
        <begin position="299"/>
        <end position="324"/>
    </location>
</feature>
<evidence type="ECO:0000313" key="8">
    <source>
        <dbReference type="EMBL" id="AUX34343.1"/>
    </source>
</evidence>
<dbReference type="PANTHER" id="PTHR43289">
    <property type="entry name" value="MITOGEN-ACTIVATED PROTEIN KINASE KINASE KINASE 20-RELATED"/>
    <property type="match status" value="1"/>
</dbReference>
<gene>
    <name evidence="8" type="ORF">SOCE836_065150</name>
</gene>
<evidence type="ECO:0000259" key="7">
    <source>
        <dbReference type="PROSITE" id="PS50011"/>
    </source>
</evidence>
<dbReference type="SUPFAM" id="SSF56112">
    <property type="entry name" value="Protein kinase-like (PK-like)"/>
    <property type="match status" value="1"/>
</dbReference>
<dbReference type="RefSeq" id="WP_129577566.1">
    <property type="nucleotide sequence ID" value="NZ_CP012672.1"/>
</dbReference>
<evidence type="ECO:0000256" key="3">
    <source>
        <dbReference type="ARBA" id="ARBA00022777"/>
    </source>
</evidence>
<feature type="region of interest" description="Disordered" evidence="6">
    <location>
        <begin position="404"/>
        <end position="425"/>
    </location>
</feature>
<sequence length="852" mass="85351">MSRSEGLRADAPPSTDGDRTYATGDRCEKYRIVKLLGEGGMGQVYVAEDEYLGRRVALKVVRRKYTQSGGFAQGQRKEARVLAELDHPNIVKVYDAGITRGGVMYIVMELIDGISLRELIRRLGALDLPSALSIAAQIADAVRVAHRAGIVHRDLKPENALVTRAGMVKVVDFGIAKRIRWRAGRQASSDPFANIGTVHYMAPEQALGDGATKASDVYAIGMILYEMIAGRHTFAAASHELPTRGEVMLHQIHAVPRPLLEAVPGFDAPEISALVDRMLSKIPRDRPRAAEVQRALSREVRRRREEHPHEEARISLAQEHRRDAPIAPQPRGGWASPAALGSGGGAESGERAAWPGSDEAPPGPQLVTAPLDAAFRPPEAALPFRSAGAAPPVLRGRGWTMRMHGAPGGPGGPPPEGAATAGAAAPLSATTTAGAAAPLSATTTAGAAAPLSATTTAGAAAPPSAAAWLPSAGAPPSPGQVTAPWVRPAAAPPATAPLPGAAPYPGSAPGLATQAGMTTAPFGGSAPGSATQAGMTTAPFGGSAGARASTAPTPAVPAGSTAPARPAANDPRASAAFPPVAFGLPSGAAPPGVGVGLPPDARWPPVGATPPIDATPQPVRATPPPVGLGRRPLDRHVSAGQWLAVSVASLLTSGLLAAAVLVWGSSRGAAAPDTAAPDPAAERAETASPPDAGATADLSAASAASAPAAAASASAAAASAPAAAATDSAAPISAAGSAEAAAPHPTARHALAETAAPAASGPAPAASARVLVATQPGATATVAGPAAPPARPAAAAPRPAAAAPQPRATATSGSPWDMPNFTDADDDIYGMPAPDRRRAAPPPARKAPSRPF</sequence>
<organism evidence="8 9">
    <name type="scientific">Sorangium cellulosum</name>
    <name type="common">Polyangium cellulosum</name>
    <dbReference type="NCBI Taxonomy" id="56"/>
    <lineage>
        <taxon>Bacteria</taxon>
        <taxon>Pseudomonadati</taxon>
        <taxon>Myxococcota</taxon>
        <taxon>Polyangia</taxon>
        <taxon>Polyangiales</taxon>
        <taxon>Polyangiaceae</taxon>
        <taxon>Sorangium</taxon>
    </lineage>
</organism>
<dbReference type="GO" id="GO:0004674">
    <property type="term" value="F:protein serine/threonine kinase activity"/>
    <property type="evidence" value="ECO:0007669"/>
    <property type="project" value="TreeGrafter"/>
</dbReference>
<keyword evidence="1" id="KW-0808">Transferase</keyword>
<dbReference type="SMART" id="SM00220">
    <property type="entry name" value="S_TKc"/>
    <property type="match status" value="1"/>
</dbReference>
<reference evidence="8 9" key="1">
    <citation type="submission" date="2015-09" db="EMBL/GenBank/DDBJ databases">
        <title>Sorangium comparison.</title>
        <authorList>
            <person name="Zaburannyi N."/>
            <person name="Bunk B."/>
            <person name="Overmann J."/>
            <person name="Mueller R."/>
        </authorList>
    </citation>
    <scope>NUCLEOTIDE SEQUENCE [LARGE SCALE GENOMIC DNA]</scope>
    <source>
        <strain evidence="8 9">So ce836</strain>
    </source>
</reference>
<feature type="compositionally biased region" description="Low complexity" evidence="6">
    <location>
        <begin position="792"/>
        <end position="811"/>
    </location>
</feature>
<dbReference type="GO" id="GO:0005524">
    <property type="term" value="F:ATP binding"/>
    <property type="evidence" value="ECO:0007669"/>
    <property type="project" value="UniProtKB-UniRule"/>
</dbReference>
<dbReference type="InterPro" id="IPR011009">
    <property type="entry name" value="Kinase-like_dom_sf"/>
</dbReference>
<evidence type="ECO:0000256" key="6">
    <source>
        <dbReference type="SAM" id="MobiDB-lite"/>
    </source>
</evidence>
<dbReference type="InterPro" id="IPR017441">
    <property type="entry name" value="Protein_kinase_ATP_BS"/>
</dbReference>
<dbReference type="EMBL" id="CP012672">
    <property type="protein sequence ID" value="AUX34343.1"/>
    <property type="molecule type" value="Genomic_DNA"/>
</dbReference>
<evidence type="ECO:0000256" key="2">
    <source>
        <dbReference type="ARBA" id="ARBA00022741"/>
    </source>
</evidence>
<feature type="compositionally biased region" description="Pro residues" evidence="6">
    <location>
        <begin position="840"/>
        <end position="852"/>
    </location>
</feature>
<feature type="region of interest" description="Disordered" evidence="6">
    <location>
        <begin position="489"/>
        <end position="573"/>
    </location>
</feature>
<dbReference type="Gene3D" id="1.10.510.10">
    <property type="entry name" value="Transferase(Phosphotransferase) domain 1"/>
    <property type="match status" value="1"/>
</dbReference>